<evidence type="ECO:0000313" key="6">
    <source>
        <dbReference type="EMBL" id="KXT93731.1"/>
    </source>
</evidence>
<dbReference type="GO" id="GO:0007165">
    <property type="term" value="P:signal transduction"/>
    <property type="evidence" value="ECO:0007669"/>
    <property type="project" value="InterPro"/>
</dbReference>
<dbReference type="InterPro" id="IPR054693">
    <property type="entry name" value="WalK-like_HAMP"/>
</dbReference>
<evidence type="ECO:0000256" key="2">
    <source>
        <dbReference type="ARBA" id="ARBA00022989"/>
    </source>
</evidence>
<evidence type="ECO:0000256" key="3">
    <source>
        <dbReference type="SAM" id="Coils"/>
    </source>
</evidence>
<feature type="domain" description="HAMP" evidence="5">
    <location>
        <begin position="35"/>
        <end position="87"/>
    </location>
</feature>
<evidence type="ECO:0000313" key="7">
    <source>
        <dbReference type="Proteomes" id="UP000070458"/>
    </source>
</evidence>
<keyword evidence="3" id="KW-0175">Coiled coil</keyword>
<dbReference type="GO" id="GO:0016020">
    <property type="term" value="C:membrane"/>
    <property type="evidence" value="ECO:0007669"/>
    <property type="project" value="InterPro"/>
</dbReference>
<accession>A0A139PUA7</accession>
<feature type="coiled-coil region" evidence="3">
    <location>
        <begin position="68"/>
        <end position="95"/>
    </location>
</feature>
<comment type="caution">
    <text evidence="6">The sequence shown here is derived from an EMBL/GenBank/DDBJ whole genome shotgun (WGS) entry which is preliminary data.</text>
</comment>
<dbReference type="GO" id="GO:0016301">
    <property type="term" value="F:kinase activity"/>
    <property type="evidence" value="ECO:0007669"/>
    <property type="project" value="UniProtKB-KW"/>
</dbReference>
<keyword evidence="6" id="KW-0418">Kinase</keyword>
<dbReference type="PATRIC" id="fig|28037.233.peg.842"/>
<evidence type="ECO:0000256" key="4">
    <source>
        <dbReference type="SAM" id="Phobius"/>
    </source>
</evidence>
<dbReference type="PROSITE" id="PS50885">
    <property type="entry name" value="HAMP"/>
    <property type="match status" value="1"/>
</dbReference>
<name>A0A139PUA7_STRMT</name>
<dbReference type="Gene3D" id="1.10.8.500">
    <property type="entry name" value="HAMP domain in histidine kinase"/>
    <property type="match status" value="1"/>
</dbReference>
<sequence length="119" mass="13611">MLDLLKQTIFTRDFIFILILLGFILVVTLLLLENRRDNIRLKQINQKVKDLIAGDYSKVLDMQGGSEITNITNNLNDLSEVIRLTQENLEQESKRLNSILFYMTDGGSCDQSSGADYHD</sequence>
<feature type="transmembrane region" description="Helical" evidence="4">
    <location>
        <begin position="14"/>
        <end position="32"/>
    </location>
</feature>
<dbReference type="Proteomes" id="UP000070458">
    <property type="component" value="Unassembled WGS sequence"/>
</dbReference>
<dbReference type="EMBL" id="LQOD01000140">
    <property type="protein sequence ID" value="KXT93731.1"/>
    <property type="molecule type" value="Genomic_DNA"/>
</dbReference>
<gene>
    <name evidence="6" type="ORF">SMIDD26_00745</name>
</gene>
<keyword evidence="1 4" id="KW-0812">Transmembrane</keyword>
<reference evidence="6 7" key="1">
    <citation type="submission" date="2016-01" db="EMBL/GenBank/DDBJ databases">
        <title>Highly variable Streptococcus oralis are common among viridans streptococci isolated from primates.</title>
        <authorList>
            <person name="Denapaite D."/>
            <person name="Rieger M."/>
            <person name="Koendgen S."/>
            <person name="Brueckner R."/>
            <person name="Ochigava I."/>
            <person name="Kappeler P."/>
            <person name="Maetz-Rensing K."/>
            <person name="Leendertz F."/>
            <person name="Hakenbeck R."/>
        </authorList>
    </citation>
    <scope>NUCLEOTIDE SEQUENCE [LARGE SCALE GENOMIC DNA]</scope>
    <source>
        <strain evidence="6 7">DD26</strain>
    </source>
</reference>
<keyword evidence="2 4" id="KW-1133">Transmembrane helix</keyword>
<dbReference type="FunFam" id="1.10.8.500:FF:000005">
    <property type="entry name" value="Sensor histidine kinase YycG"/>
    <property type="match status" value="1"/>
</dbReference>
<dbReference type="InterPro" id="IPR003660">
    <property type="entry name" value="HAMP_dom"/>
</dbReference>
<keyword evidence="6" id="KW-0808">Transferase</keyword>
<evidence type="ECO:0000256" key="1">
    <source>
        <dbReference type="ARBA" id="ARBA00022692"/>
    </source>
</evidence>
<proteinExistence type="predicted"/>
<keyword evidence="4" id="KW-0472">Membrane</keyword>
<protein>
    <submittedName>
        <fullName evidence="6">Two-component sensor kinase SA14-24</fullName>
    </submittedName>
</protein>
<dbReference type="Pfam" id="PF22610">
    <property type="entry name" value="CovS-like_HAMP"/>
    <property type="match status" value="1"/>
</dbReference>
<organism evidence="6 7">
    <name type="scientific">Streptococcus mitis</name>
    <dbReference type="NCBI Taxonomy" id="28037"/>
    <lineage>
        <taxon>Bacteria</taxon>
        <taxon>Bacillati</taxon>
        <taxon>Bacillota</taxon>
        <taxon>Bacilli</taxon>
        <taxon>Lactobacillales</taxon>
        <taxon>Streptococcaceae</taxon>
        <taxon>Streptococcus</taxon>
        <taxon>Streptococcus mitis group</taxon>
    </lineage>
</organism>
<evidence type="ECO:0000259" key="5">
    <source>
        <dbReference type="PROSITE" id="PS50885"/>
    </source>
</evidence>
<dbReference type="AlphaFoldDB" id="A0A139PUA7"/>